<comment type="caution">
    <text evidence="1">The sequence shown here is derived from an EMBL/GenBank/DDBJ whole genome shotgun (WGS) entry which is preliminary data.</text>
</comment>
<dbReference type="AlphaFoldDB" id="A0A699X4S0"/>
<organism evidence="1">
    <name type="scientific">Tanacetum cinerariifolium</name>
    <name type="common">Dalmatian daisy</name>
    <name type="synonym">Chrysanthemum cinerariifolium</name>
    <dbReference type="NCBI Taxonomy" id="118510"/>
    <lineage>
        <taxon>Eukaryota</taxon>
        <taxon>Viridiplantae</taxon>
        <taxon>Streptophyta</taxon>
        <taxon>Embryophyta</taxon>
        <taxon>Tracheophyta</taxon>
        <taxon>Spermatophyta</taxon>
        <taxon>Magnoliopsida</taxon>
        <taxon>eudicotyledons</taxon>
        <taxon>Gunneridae</taxon>
        <taxon>Pentapetalae</taxon>
        <taxon>asterids</taxon>
        <taxon>campanulids</taxon>
        <taxon>Asterales</taxon>
        <taxon>Asteraceae</taxon>
        <taxon>Asteroideae</taxon>
        <taxon>Anthemideae</taxon>
        <taxon>Anthemidinae</taxon>
        <taxon>Tanacetum</taxon>
    </lineage>
</organism>
<feature type="non-terminal residue" evidence="1">
    <location>
        <position position="1"/>
    </location>
</feature>
<proteinExistence type="predicted"/>
<accession>A0A699X4S0</accession>
<evidence type="ECO:0008006" key="2">
    <source>
        <dbReference type="Google" id="ProtNLM"/>
    </source>
</evidence>
<evidence type="ECO:0000313" key="1">
    <source>
        <dbReference type="EMBL" id="GFD54775.1"/>
    </source>
</evidence>
<name>A0A699X4S0_TANCI</name>
<dbReference type="EMBL" id="BKCJ011809958">
    <property type="protein sequence ID" value="GFD54775.1"/>
    <property type="molecule type" value="Genomic_DNA"/>
</dbReference>
<reference evidence="1" key="1">
    <citation type="journal article" date="2019" name="Sci. Rep.">
        <title>Draft genome of Tanacetum cinerariifolium, the natural source of mosquito coil.</title>
        <authorList>
            <person name="Yamashiro T."/>
            <person name="Shiraishi A."/>
            <person name="Satake H."/>
            <person name="Nakayama K."/>
        </authorList>
    </citation>
    <scope>NUCLEOTIDE SEQUENCE</scope>
</reference>
<sequence>VAPRMMNPVNARNPTTGRGACFECGGTDHFKVDVLGRNKHKDPEEVVQTKLWPLTGVKVVETTISRHMEAP</sequence>
<protein>
    <recommendedName>
        <fullName evidence="2">Reverse transcriptase domain-containing protein</fullName>
    </recommendedName>
</protein>
<gene>
    <name evidence="1" type="ORF">Tci_926744</name>
</gene>